<protein>
    <submittedName>
        <fullName evidence="1">Uncharacterized protein</fullName>
    </submittedName>
</protein>
<dbReference type="EMBL" id="SNRW01010163">
    <property type="protein sequence ID" value="KAA6376942.1"/>
    <property type="molecule type" value="Genomic_DNA"/>
</dbReference>
<accession>A0A5J4V3G3</accession>
<sequence length="48" mass="5307">MLDSAMPKFSGSSRNLPLKAVMYITKYSNNPVLWTNAVVVDCFIDPDG</sequence>
<proteinExistence type="predicted"/>
<evidence type="ECO:0000313" key="2">
    <source>
        <dbReference type="Proteomes" id="UP000324800"/>
    </source>
</evidence>
<organism evidence="1 2">
    <name type="scientific">Streblomastix strix</name>
    <dbReference type="NCBI Taxonomy" id="222440"/>
    <lineage>
        <taxon>Eukaryota</taxon>
        <taxon>Metamonada</taxon>
        <taxon>Preaxostyla</taxon>
        <taxon>Oxymonadida</taxon>
        <taxon>Streblomastigidae</taxon>
        <taxon>Streblomastix</taxon>
    </lineage>
</organism>
<dbReference type="AlphaFoldDB" id="A0A5J4V3G3"/>
<dbReference type="Proteomes" id="UP000324800">
    <property type="component" value="Unassembled WGS sequence"/>
</dbReference>
<comment type="caution">
    <text evidence="1">The sequence shown here is derived from an EMBL/GenBank/DDBJ whole genome shotgun (WGS) entry which is preliminary data.</text>
</comment>
<gene>
    <name evidence="1" type="ORF">EZS28_027531</name>
</gene>
<evidence type="ECO:0000313" key="1">
    <source>
        <dbReference type="EMBL" id="KAA6376942.1"/>
    </source>
</evidence>
<reference evidence="1 2" key="1">
    <citation type="submission" date="2019-03" db="EMBL/GenBank/DDBJ databases">
        <title>Single cell metagenomics reveals metabolic interactions within the superorganism composed of flagellate Streblomastix strix and complex community of Bacteroidetes bacteria on its surface.</title>
        <authorList>
            <person name="Treitli S.C."/>
            <person name="Kolisko M."/>
            <person name="Husnik F."/>
            <person name="Keeling P."/>
            <person name="Hampl V."/>
        </authorList>
    </citation>
    <scope>NUCLEOTIDE SEQUENCE [LARGE SCALE GENOMIC DNA]</scope>
    <source>
        <strain evidence="1">ST1C</strain>
    </source>
</reference>
<name>A0A5J4V3G3_9EUKA</name>
<feature type="non-terminal residue" evidence="1">
    <location>
        <position position="48"/>
    </location>
</feature>